<protein>
    <recommendedName>
        <fullName evidence="3">XRE family transcriptional regulator</fullName>
    </recommendedName>
</protein>
<evidence type="ECO:0000313" key="1">
    <source>
        <dbReference type="EMBL" id="WBM79120.1"/>
    </source>
</evidence>
<organism evidence="1 2">
    <name type="scientific">Cryobacterium breve</name>
    <dbReference type="NCBI Taxonomy" id="1259258"/>
    <lineage>
        <taxon>Bacteria</taxon>
        <taxon>Bacillati</taxon>
        <taxon>Actinomycetota</taxon>
        <taxon>Actinomycetes</taxon>
        <taxon>Micrococcales</taxon>
        <taxon>Microbacteriaceae</taxon>
        <taxon>Cryobacterium</taxon>
    </lineage>
</organism>
<evidence type="ECO:0000313" key="2">
    <source>
        <dbReference type="Proteomes" id="UP001212421"/>
    </source>
</evidence>
<dbReference type="Proteomes" id="UP001212421">
    <property type="component" value="Chromosome"/>
</dbReference>
<name>A0ABY7NA17_9MICO</name>
<evidence type="ECO:0008006" key="3">
    <source>
        <dbReference type="Google" id="ProtNLM"/>
    </source>
</evidence>
<accession>A0ABY7NA17</accession>
<reference evidence="1 2" key="1">
    <citation type="submission" date="2021-05" db="EMBL/GenBank/DDBJ databases">
        <authorList>
            <person name="Kumar R."/>
            <person name="Kumar A."/>
            <person name="Mukhia S."/>
        </authorList>
    </citation>
    <scope>NUCLEOTIDE SEQUENCE [LARGE SCALE GENOMIC DNA]</scope>
    <source>
        <strain evidence="1 2">ERMR7:08</strain>
    </source>
</reference>
<sequence length="150" mass="16846">MVWKEPRSERDVFLAAAKLQHLYAMRIRARIRSAENSGPQSLKAYAAASGIKYDRVLTILRGETVLRLDDIAMADLILGEVSEVSRAEAVVLAQDAKEKAIVQAAADAVREHEEAVDAAAYWAEEESERIRQRVEKEKERKEHVASVFRG</sequence>
<proteinExistence type="predicted"/>
<gene>
    <name evidence="1" type="ORF">KIV56_11520</name>
</gene>
<dbReference type="RefSeq" id="WP_281533631.1">
    <property type="nucleotide sequence ID" value="NZ_CP075584.1"/>
</dbReference>
<keyword evidence="2" id="KW-1185">Reference proteome</keyword>
<dbReference type="EMBL" id="CP075584">
    <property type="protein sequence ID" value="WBM79120.1"/>
    <property type="molecule type" value="Genomic_DNA"/>
</dbReference>